<dbReference type="GO" id="GO:0005664">
    <property type="term" value="C:nuclear origin of replication recognition complex"/>
    <property type="evidence" value="ECO:0007669"/>
    <property type="project" value="InterPro"/>
</dbReference>
<feature type="region of interest" description="Disordered" evidence="6">
    <location>
        <begin position="141"/>
        <end position="166"/>
    </location>
</feature>
<gene>
    <name evidence="8" type="ORF">DASB73_028200</name>
</gene>
<dbReference type="Pfam" id="PF05460">
    <property type="entry name" value="ORC6"/>
    <property type="match status" value="1"/>
</dbReference>
<dbReference type="AlphaFoldDB" id="A0AAV5RKV1"/>
<evidence type="ECO:0000256" key="6">
    <source>
        <dbReference type="SAM" id="MobiDB-lite"/>
    </source>
</evidence>
<dbReference type="Proteomes" id="UP001362899">
    <property type="component" value="Unassembled WGS sequence"/>
</dbReference>
<accession>A0AAV5RKV1</accession>
<organism evidence="8 9">
    <name type="scientific">Starmerella bacillaris</name>
    <name type="common">Yeast</name>
    <name type="synonym">Candida zemplinina</name>
    <dbReference type="NCBI Taxonomy" id="1247836"/>
    <lineage>
        <taxon>Eukaryota</taxon>
        <taxon>Fungi</taxon>
        <taxon>Dikarya</taxon>
        <taxon>Ascomycota</taxon>
        <taxon>Saccharomycotina</taxon>
        <taxon>Dipodascomycetes</taxon>
        <taxon>Dipodascales</taxon>
        <taxon>Trichomonascaceae</taxon>
        <taxon>Starmerella</taxon>
    </lineage>
</organism>
<dbReference type="InterPro" id="IPR008721">
    <property type="entry name" value="ORC6_cyclin_first"/>
</dbReference>
<evidence type="ECO:0000313" key="8">
    <source>
        <dbReference type="EMBL" id="GMM51857.1"/>
    </source>
</evidence>
<keyword evidence="3" id="KW-0235">DNA replication</keyword>
<proteinExistence type="inferred from homology"/>
<feature type="domain" description="ORC6 first cyclin-like" evidence="7">
    <location>
        <begin position="2"/>
        <end position="71"/>
    </location>
</feature>
<reference evidence="8 9" key="1">
    <citation type="journal article" date="2023" name="Elife">
        <title>Identification of key yeast species and microbe-microbe interactions impacting larval growth of Drosophila in the wild.</title>
        <authorList>
            <person name="Mure A."/>
            <person name="Sugiura Y."/>
            <person name="Maeda R."/>
            <person name="Honda K."/>
            <person name="Sakurai N."/>
            <person name="Takahashi Y."/>
            <person name="Watada M."/>
            <person name="Katoh T."/>
            <person name="Gotoh A."/>
            <person name="Gotoh Y."/>
            <person name="Taniguchi I."/>
            <person name="Nakamura K."/>
            <person name="Hayashi T."/>
            <person name="Katayama T."/>
            <person name="Uemura T."/>
            <person name="Hattori Y."/>
        </authorList>
    </citation>
    <scope>NUCLEOTIDE SEQUENCE [LARGE SCALE GENOMIC DNA]</scope>
    <source>
        <strain evidence="8 9">SB-73</strain>
    </source>
</reference>
<sequence>MSKAESLYFQSTTLLPLKPNQEPARIHLSCVTAKEMLSSMPIPTPDISRPPIPPTQYKKLLNQFRAALLPNNAVIEEPKTPRRKRTARMKPSNFSELELGVDFDDDDNYVDNHLTGAEFKDQTSEDENYELQFSTPRKRAPITARFGSPSPRKSLTRSPRKGVPPPNKALIETLGLQMGIQKVTIDAVIHAYNVYIGMVKDSWGLLYGLFIVIVERVEPRLGTSNENSISKVFRSNSLPQDIDTHEWRSWCERIIAGQTWICQIAQNSEKSPDLLGSAGGWGLGVEFSL</sequence>
<keyword evidence="5" id="KW-0539">Nucleus</keyword>
<comment type="caution">
    <text evidence="8">The sequence shown here is derived from an EMBL/GenBank/DDBJ whole genome shotgun (WGS) entry which is preliminary data.</text>
</comment>
<dbReference type="EMBL" id="BTGC01000008">
    <property type="protein sequence ID" value="GMM51857.1"/>
    <property type="molecule type" value="Genomic_DNA"/>
</dbReference>
<keyword evidence="9" id="KW-1185">Reference proteome</keyword>
<evidence type="ECO:0000256" key="5">
    <source>
        <dbReference type="ARBA" id="ARBA00023242"/>
    </source>
</evidence>
<dbReference type="GO" id="GO:0003677">
    <property type="term" value="F:DNA binding"/>
    <property type="evidence" value="ECO:0007669"/>
    <property type="project" value="UniProtKB-KW"/>
</dbReference>
<evidence type="ECO:0000313" key="9">
    <source>
        <dbReference type="Proteomes" id="UP001362899"/>
    </source>
</evidence>
<protein>
    <recommendedName>
        <fullName evidence="7">ORC6 first cyclin-like domain-containing protein</fullName>
    </recommendedName>
</protein>
<name>A0AAV5RKV1_STABA</name>
<evidence type="ECO:0000259" key="7">
    <source>
        <dbReference type="Pfam" id="PF05460"/>
    </source>
</evidence>
<evidence type="ECO:0000256" key="3">
    <source>
        <dbReference type="ARBA" id="ARBA00022705"/>
    </source>
</evidence>
<keyword evidence="4" id="KW-0238">DNA-binding</keyword>
<dbReference type="GO" id="GO:0006260">
    <property type="term" value="P:DNA replication"/>
    <property type="evidence" value="ECO:0007669"/>
    <property type="project" value="UniProtKB-KW"/>
</dbReference>
<evidence type="ECO:0000256" key="4">
    <source>
        <dbReference type="ARBA" id="ARBA00023125"/>
    </source>
</evidence>
<evidence type="ECO:0000256" key="2">
    <source>
        <dbReference type="ARBA" id="ARBA00010840"/>
    </source>
</evidence>
<evidence type="ECO:0000256" key="1">
    <source>
        <dbReference type="ARBA" id="ARBA00004123"/>
    </source>
</evidence>
<comment type="subcellular location">
    <subcellularLocation>
        <location evidence="1">Nucleus</location>
    </subcellularLocation>
</comment>
<comment type="similarity">
    <text evidence="2">Belongs to the ORC6 family.</text>
</comment>